<protein>
    <recommendedName>
        <fullName evidence="4">Copper chaperone NosL</fullName>
    </recommendedName>
</protein>
<feature type="transmembrane region" description="Helical" evidence="1">
    <location>
        <begin position="7"/>
        <end position="27"/>
    </location>
</feature>
<evidence type="ECO:0000313" key="3">
    <source>
        <dbReference type="Proteomes" id="UP001168528"/>
    </source>
</evidence>
<proteinExistence type="predicted"/>
<evidence type="ECO:0008006" key="4">
    <source>
        <dbReference type="Google" id="ProtNLM"/>
    </source>
</evidence>
<dbReference type="RefSeq" id="WP_302038996.1">
    <property type="nucleotide sequence ID" value="NZ_JAUKPO010000010.1"/>
</dbReference>
<organism evidence="2 3">
    <name type="scientific">Rhodocytophaga aerolata</name>
    <dbReference type="NCBI Taxonomy" id="455078"/>
    <lineage>
        <taxon>Bacteria</taxon>
        <taxon>Pseudomonadati</taxon>
        <taxon>Bacteroidota</taxon>
        <taxon>Cytophagia</taxon>
        <taxon>Cytophagales</taxon>
        <taxon>Rhodocytophagaceae</taxon>
        <taxon>Rhodocytophaga</taxon>
    </lineage>
</organism>
<dbReference type="EMBL" id="JAUKPO010000010">
    <property type="protein sequence ID" value="MDO1448195.1"/>
    <property type="molecule type" value="Genomic_DNA"/>
</dbReference>
<keyword evidence="1" id="KW-0472">Membrane</keyword>
<reference evidence="2" key="1">
    <citation type="submission" date="2023-07" db="EMBL/GenBank/DDBJ databases">
        <title>The genome sequence of Rhodocytophaga aerolata KACC 12507.</title>
        <authorList>
            <person name="Zhang X."/>
        </authorList>
    </citation>
    <scope>NUCLEOTIDE SEQUENCE</scope>
    <source>
        <strain evidence="2">KACC 12507</strain>
    </source>
</reference>
<feature type="transmembrane region" description="Helical" evidence="1">
    <location>
        <begin position="166"/>
        <end position="187"/>
    </location>
</feature>
<keyword evidence="3" id="KW-1185">Reference proteome</keyword>
<accession>A0ABT8RBW2</accession>
<gene>
    <name evidence="2" type="ORF">Q0590_18115</name>
</gene>
<evidence type="ECO:0000313" key="2">
    <source>
        <dbReference type="EMBL" id="MDO1448195.1"/>
    </source>
</evidence>
<feature type="transmembrane region" description="Helical" evidence="1">
    <location>
        <begin position="105"/>
        <end position="125"/>
    </location>
</feature>
<comment type="caution">
    <text evidence="2">The sequence shown here is derived from an EMBL/GenBank/DDBJ whole genome shotgun (WGS) entry which is preliminary data.</text>
</comment>
<sequence>MKKISSLLVILSCLFVAATFFVPLWYINLEAPQYPGGLQMYIWLSQITGTDEFTLQNVNILNHYVGMAPIHQDSFVELQIMPYVVMVLIALGIAVAIIRNRKLLAGWVGLLIVSGTVGLIDFYRWQQAFGNNLDPNAPIKIEGMTYSPPFIGVKTLLNITATSFPHLGGVAFGLALLAAIAATYLAFKKTNQNPAALPTNKLITHVL</sequence>
<feature type="transmembrane region" description="Helical" evidence="1">
    <location>
        <begin position="80"/>
        <end position="98"/>
    </location>
</feature>
<keyword evidence="1" id="KW-1133">Transmembrane helix</keyword>
<keyword evidence="1" id="KW-0812">Transmembrane</keyword>
<dbReference type="Proteomes" id="UP001168528">
    <property type="component" value="Unassembled WGS sequence"/>
</dbReference>
<evidence type="ECO:0000256" key="1">
    <source>
        <dbReference type="SAM" id="Phobius"/>
    </source>
</evidence>
<name>A0ABT8RBW2_9BACT</name>